<sequence>MKFVIVLVCLMAVAAAVDENKPDDADLNTNIEVPADLDVDDWHSRRYFGHYYNPYGYYNPYRYGKHWRGRRSSADEDIQQPEAEANNPVVDQDANEHRRRGYYGYYNPYGYRNYGYGKYWRGYSWH</sequence>
<name>E9HIN5_DAPPU</name>
<evidence type="ECO:0000313" key="4">
    <source>
        <dbReference type="Proteomes" id="UP000000305"/>
    </source>
</evidence>
<dbReference type="InParanoid" id="E9HIN5"/>
<evidence type="ECO:0000256" key="1">
    <source>
        <dbReference type="SAM" id="MobiDB-lite"/>
    </source>
</evidence>
<evidence type="ECO:0000256" key="2">
    <source>
        <dbReference type="SAM" id="SignalP"/>
    </source>
</evidence>
<feature type="signal peptide" evidence="2">
    <location>
        <begin position="1"/>
        <end position="16"/>
    </location>
</feature>
<reference evidence="3 4" key="1">
    <citation type="journal article" date="2011" name="Science">
        <title>The ecoresponsive genome of Daphnia pulex.</title>
        <authorList>
            <person name="Colbourne J.K."/>
            <person name="Pfrender M.E."/>
            <person name="Gilbert D."/>
            <person name="Thomas W.K."/>
            <person name="Tucker A."/>
            <person name="Oakley T.H."/>
            <person name="Tokishita S."/>
            <person name="Aerts A."/>
            <person name="Arnold G.J."/>
            <person name="Basu M.K."/>
            <person name="Bauer D.J."/>
            <person name="Caceres C.E."/>
            <person name="Carmel L."/>
            <person name="Casola C."/>
            <person name="Choi J.H."/>
            <person name="Detter J.C."/>
            <person name="Dong Q."/>
            <person name="Dusheyko S."/>
            <person name="Eads B.D."/>
            <person name="Frohlich T."/>
            <person name="Geiler-Samerotte K.A."/>
            <person name="Gerlach D."/>
            <person name="Hatcher P."/>
            <person name="Jogdeo S."/>
            <person name="Krijgsveld J."/>
            <person name="Kriventseva E.V."/>
            <person name="Kultz D."/>
            <person name="Laforsch C."/>
            <person name="Lindquist E."/>
            <person name="Lopez J."/>
            <person name="Manak J.R."/>
            <person name="Muller J."/>
            <person name="Pangilinan J."/>
            <person name="Patwardhan R.P."/>
            <person name="Pitluck S."/>
            <person name="Pritham E.J."/>
            <person name="Rechtsteiner A."/>
            <person name="Rho M."/>
            <person name="Rogozin I.B."/>
            <person name="Sakarya O."/>
            <person name="Salamov A."/>
            <person name="Schaack S."/>
            <person name="Shapiro H."/>
            <person name="Shiga Y."/>
            <person name="Skalitzky C."/>
            <person name="Smith Z."/>
            <person name="Souvorov A."/>
            <person name="Sung W."/>
            <person name="Tang Z."/>
            <person name="Tsuchiya D."/>
            <person name="Tu H."/>
            <person name="Vos H."/>
            <person name="Wang M."/>
            <person name="Wolf Y.I."/>
            <person name="Yamagata H."/>
            <person name="Yamada T."/>
            <person name="Ye Y."/>
            <person name="Shaw J.R."/>
            <person name="Andrews J."/>
            <person name="Crease T.J."/>
            <person name="Tang H."/>
            <person name="Lucas S.M."/>
            <person name="Robertson H.M."/>
            <person name="Bork P."/>
            <person name="Koonin E.V."/>
            <person name="Zdobnov E.M."/>
            <person name="Grigoriev I.V."/>
            <person name="Lynch M."/>
            <person name="Boore J.L."/>
        </authorList>
    </citation>
    <scope>NUCLEOTIDE SEQUENCE [LARGE SCALE GENOMIC DNA]</scope>
</reference>
<accession>E9HIN5</accession>
<keyword evidence="4" id="KW-1185">Reference proteome</keyword>
<dbReference type="AlphaFoldDB" id="E9HIN5"/>
<evidence type="ECO:0000313" key="3">
    <source>
        <dbReference type="EMBL" id="EFX68408.1"/>
    </source>
</evidence>
<protein>
    <submittedName>
        <fullName evidence="3">Uncharacterized protein</fullName>
    </submittedName>
</protein>
<gene>
    <name evidence="3" type="ORF">DAPPUDRAFT_301467</name>
</gene>
<dbReference type="Proteomes" id="UP000000305">
    <property type="component" value="Unassembled WGS sequence"/>
</dbReference>
<feature type="chain" id="PRO_5003238151" evidence="2">
    <location>
        <begin position="17"/>
        <end position="126"/>
    </location>
</feature>
<dbReference type="HOGENOM" id="CLU_1983776_0_0_1"/>
<keyword evidence="2" id="KW-0732">Signal</keyword>
<feature type="region of interest" description="Disordered" evidence="1">
    <location>
        <begin position="72"/>
        <end position="95"/>
    </location>
</feature>
<dbReference type="EMBL" id="GL732656">
    <property type="protein sequence ID" value="EFX68408.1"/>
    <property type="molecule type" value="Genomic_DNA"/>
</dbReference>
<organism evidence="3 4">
    <name type="scientific">Daphnia pulex</name>
    <name type="common">Water flea</name>
    <dbReference type="NCBI Taxonomy" id="6669"/>
    <lineage>
        <taxon>Eukaryota</taxon>
        <taxon>Metazoa</taxon>
        <taxon>Ecdysozoa</taxon>
        <taxon>Arthropoda</taxon>
        <taxon>Crustacea</taxon>
        <taxon>Branchiopoda</taxon>
        <taxon>Diplostraca</taxon>
        <taxon>Cladocera</taxon>
        <taxon>Anomopoda</taxon>
        <taxon>Daphniidae</taxon>
        <taxon>Daphnia</taxon>
    </lineage>
</organism>
<proteinExistence type="predicted"/>
<dbReference type="OrthoDB" id="10412920at2759"/>
<dbReference type="KEGG" id="dpx:DAPPUDRAFT_301467"/>